<evidence type="ECO:0000313" key="2">
    <source>
        <dbReference type="EMBL" id="QHS94313.1"/>
    </source>
</evidence>
<reference evidence="2" key="1">
    <citation type="journal article" date="2020" name="Nature">
        <title>Giant virus diversity and host interactions through global metagenomics.</title>
        <authorList>
            <person name="Schulz F."/>
            <person name="Roux S."/>
            <person name="Paez-Espino D."/>
            <person name="Jungbluth S."/>
            <person name="Walsh D.A."/>
            <person name="Denef V.J."/>
            <person name="McMahon K.D."/>
            <person name="Konstantinidis K.T."/>
            <person name="Eloe-Fadrosh E.A."/>
            <person name="Kyrpides N.C."/>
            <person name="Woyke T."/>
        </authorList>
    </citation>
    <scope>NUCLEOTIDE SEQUENCE</scope>
    <source>
        <strain evidence="2">GVMAG-M-3300018416-26</strain>
    </source>
</reference>
<name>A0A6C0BSR7_9ZZZZ</name>
<protein>
    <recommendedName>
        <fullName evidence="1">F-box domain-containing protein</fullName>
    </recommendedName>
</protein>
<dbReference type="SUPFAM" id="SSF81383">
    <property type="entry name" value="F-box domain"/>
    <property type="match status" value="1"/>
</dbReference>
<dbReference type="InterPro" id="IPR001810">
    <property type="entry name" value="F-box_dom"/>
</dbReference>
<dbReference type="Pfam" id="PF00646">
    <property type="entry name" value="F-box"/>
    <property type="match status" value="1"/>
</dbReference>
<accession>A0A6C0BSR7</accession>
<feature type="domain" description="F-box" evidence="1">
    <location>
        <begin position="8"/>
        <end position="42"/>
    </location>
</feature>
<dbReference type="AlphaFoldDB" id="A0A6C0BSR7"/>
<organism evidence="2">
    <name type="scientific">viral metagenome</name>
    <dbReference type="NCBI Taxonomy" id="1070528"/>
    <lineage>
        <taxon>unclassified sequences</taxon>
        <taxon>metagenomes</taxon>
        <taxon>organismal metagenomes</taxon>
    </lineage>
</organism>
<dbReference type="EMBL" id="MN739219">
    <property type="protein sequence ID" value="QHS94313.1"/>
    <property type="molecule type" value="Genomic_DNA"/>
</dbReference>
<sequence>MIILDGNCIREIFKFMDYNTLCLIKTVCKEFKNIANDMDLHVFESTIYYPFFIYKTTVYDFILTNMMFLTMKDNANIFYHFLKNVYKSYKIIFLKDKEFVSSCFSFMVLFYPFLEKDSEYKILCTKLGKYMMIGQNDFEHMDKHVAYDYLNLKYDRLISEDQIKKLRQFEIKHLLCY</sequence>
<dbReference type="InterPro" id="IPR036047">
    <property type="entry name" value="F-box-like_dom_sf"/>
</dbReference>
<proteinExistence type="predicted"/>
<evidence type="ECO:0000259" key="1">
    <source>
        <dbReference type="Pfam" id="PF00646"/>
    </source>
</evidence>